<dbReference type="GO" id="GO:0044781">
    <property type="term" value="P:bacterial-type flagellum organization"/>
    <property type="evidence" value="ECO:0007669"/>
    <property type="project" value="UniProtKB-KW"/>
</dbReference>
<gene>
    <name evidence="11" type="primary">fliJ</name>
    <name evidence="11" type="ORF">EM808_01065</name>
</gene>
<dbReference type="AlphaFoldDB" id="A0A437KG77"/>
<keyword evidence="6" id="KW-0145">Chemotaxis</keyword>
<keyword evidence="7" id="KW-1005">Bacterial flagellum biogenesis</keyword>
<keyword evidence="8" id="KW-0653">Protein transport</keyword>
<keyword evidence="12" id="KW-1185">Reference proteome</keyword>
<dbReference type="GO" id="GO:0015031">
    <property type="term" value="P:protein transport"/>
    <property type="evidence" value="ECO:0007669"/>
    <property type="project" value="UniProtKB-KW"/>
</dbReference>
<evidence type="ECO:0000256" key="3">
    <source>
        <dbReference type="ARBA" id="ARBA00020392"/>
    </source>
</evidence>
<keyword evidence="11" id="KW-0966">Cell projection</keyword>
<dbReference type="Gene3D" id="1.10.287.1700">
    <property type="match status" value="1"/>
</dbReference>
<evidence type="ECO:0000256" key="1">
    <source>
        <dbReference type="ARBA" id="ARBA00004413"/>
    </source>
</evidence>
<dbReference type="GO" id="GO:0005886">
    <property type="term" value="C:plasma membrane"/>
    <property type="evidence" value="ECO:0007669"/>
    <property type="project" value="UniProtKB-SubCell"/>
</dbReference>
<dbReference type="Pfam" id="PF02050">
    <property type="entry name" value="FliJ"/>
    <property type="match status" value="1"/>
</dbReference>
<dbReference type="RefSeq" id="WP_127734588.1">
    <property type="nucleotide sequence ID" value="NZ_CAJCKN010000045.1"/>
</dbReference>
<proteinExistence type="inferred from homology"/>
<evidence type="ECO:0000256" key="6">
    <source>
        <dbReference type="ARBA" id="ARBA00022500"/>
    </source>
</evidence>
<reference evidence="11 12" key="1">
    <citation type="submission" date="2019-01" db="EMBL/GenBank/DDBJ databases">
        <title>Bacillus sp. M5HDSG1-1, whole genome shotgun sequence.</title>
        <authorList>
            <person name="Tuo L."/>
        </authorList>
    </citation>
    <scope>NUCLEOTIDE SEQUENCE [LARGE SCALE GENOMIC DNA]</scope>
    <source>
        <strain evidence="11 12">M5HDSG1-1</strain>
    </source>
</reference>
<protein>
    <recommendedName>
        <fullName evidence="3">Flagellar FliJ protein</fullName>
    </recommendedName>
</protein>
<comment type="subcellular location">
    <subcellularLocation>
        <location evidence="1">Cell membrane</location>
        <topology evidence="1">Peripheral membrane protein</topology>
        <orientation evidence="1">Cytoplasmic side</orientation>
    </subcellularLocation>
</comment>
<comment type="caution">
    <text evidence="11">The sequence shown here is derived from an EMBL/GenBank/DDBJ whole genome shotgun (WGS) entry which is preliminary data.</text>
</comment>
<keyword evidence="9" id="KW-0472">Membrane</keyword>
<evidence type="ECO:0000256" key="4">
    <source>
        <dbReference type="ARBA" id="ARBA00022448"/>
    </source>
</evidence>
<evidence type="ECO:0000313" key="11">
    <source>
        <dbReference type="EMBL" id="RVT67100.1"/>
    </source>
</evidence>
<evidence type="ECO:0000256" key="5">
    <source>
        <dbReference type="ARBA" id="ARBA00022475"/>
    </source>
</evidence>
<dbReference type="NCBIfam" id="TIGR02473">
    <property type="entry name" value="flagell_FliJ"/>
    <property type="match status" value="1"/>
</dbReference>
<evidence type="ECO:0000256" key="8">
    <source>
        <dbReference type="ARBA" id="ARBA00022927"/>
    </source>
</evidence>
<keyword evidence="4" id="KW-0813">Transport</keyword>
<keyword evidence="11" id="KW-0282">Flagellum</keyword>
<evidence type="ECO:0000313" key="12">
    <source>
        <dbReference type="Proteomes" id="UP000288024"/>
    </source>
</evidence>
<keyword evidence="10" id="KW-1006">Bacterial flagellum protein export</keyword>
<evidence type="ECO:0000256" key="10">
    <source>
        <dbReference type="ARBA" id="ARBA00023225"/>
    </source>
</evidence>
<dbReference type="GO" id="GO:0006935">
    <property type="term" value="P:chemotaxis"/>
    <property type="evidence" value="ECO:0007669"/>
    <property type="project" value="UniProtKB-KW"/>
</dbReference>
<keyword evidence="11" id="KW-0969">Cilium</keyword>
<dbReference type="EMBL" id="RZTZ01000001">
    <property type="protein sequence ID" value="RVT67100.1"/>
    <property type="molecule type" value="Genomic_DNA"/>
</dbReference>
<evidence type="ECO:0000256" key="7">
    <source>
        <dbReference type="ARBA" id="ARBA00022795"/>
    </source>
</evidence>
<dbReference type="GeneID" id="87615241"/>
<comment type="similarity">
    <text evidence="2">Belongs to the FliJ family.</text>
</comment>
<dbReference type="InterPro" id="IPR053716">
    <property type="entry name" value="Flag_assembly_chemotaxis_eff"/>
</dbReference>
<accession>A0A437KG77</accession>
<dbReference type="InterPro" id="IPR012823">
    <property type="entry name" value="Flagell_FliJ"/>
</dbReference>
<organism evidence="11 12">
    <name type="scientific">Niallia taxi</name>
    <dbReference type="NCBI Taxonomy" id="2499688"/>
    <lineage>
        <taxon>Bacteria</taxon>
        <taxon>Bacillati</taxon>
        <taxon>Bacillota</taxon>
        <taxon>Bacilli</taxon>
        <taxon>Bacillales</taxon>
        <taxon>Bacillaceae</taxon>
        <taxon>Niallia</taxon>
    </lineage>
</organism>
<keyword evidence="5" id="KW-1003">Cell membrane</keyword>
<evidence type="ECO:0000256" key="9">
    <source>
        <dbReference type="ARBA" id="ARBA00023136"/>
    </source>
</evidence>
<dbReference type="GO" id="GO:0071973">
    <property type="term" value="P:bacterial-type flagellum-dependent cell motility"/>
    <property type="evidence" value="ECO:0007669"/>
    <property type="project" value="InterPro"/>
</dbReference>
<dbReference type="GO" id="GO:0009288">
    <property type="term" value="C:bacterial-type flagellum"/>
    <property type="evidence" value="ECO:0007669"/>
    <property type="project" value="InterPro"/>
</dbReference>
<evidence type="ECO:0000256" key="2">
    <source>
        <dbReference type="ARBA" id="ARBA00010004"/>
    </source>
</evidence>
<name>A0A437KG77_9BACI</name>
<sequence>MSYKFKFEKILTIKEREKDEASADYNLAVKRFEDAAEKLYELLKRKEELEEYQSNKLVGGLSVQAIRHHQHFISNLAKMIEHSQQMVVNARNSMNYYQQKLVDKNLEVKKFVKIKEKDILHFINTEKALEAKQMDDISIQQYMQPGRLGS</sequence>
<dbReference type="Proteomes" id="UP000288024">
    <property type="component" value="Unassembled WGS sequence"/>
</dbReference>